<name>A0A6J5PA71_9CAUD</name>
<reference evidence="1" key="1">
    <citation type="submission" date="2020-04" db="EMBL/GenBank/DDBJ databases">
        <authorList>
            <person name="Chiriac C."/>
            <person name="Salcher M."/>
            <person name="Ghai R."/>
            <person name="Kavagutti S V."/>
        </authorList>
    </citation>
    <scope>NUCLEOTIDE SEQUENCE</scope>
</reference>
<organism evidence="1">
    <name type="scientific">uncultured Caudovirales phage</name>
    <dbReference type="NCBI Taxonomy" id="2100421"/>
    <lineage>
        <taxon>Viruses</taxon>
        <taxon>Duplodnaviria</taxon>
        <taxon>Heunggongvirae</taxon>
        <taxon>Uroviricota</taxon>
        <taxon>Caudoviricetes</taxon>
        <taxon>Peduoviridae</taxon>
        <taxon>Maltschvirus</taxon>
        <taxon>Maltschvirus maltsch</taxon>
    </lineage>
</organism>
<dbReference type="EMBL" id="LR796794">
    <property type="protein sequence ID" value="CAB4165985.1"/>
    <property type="molecule type" value="Genomic_DNA"/>
</dbReference>
<gene>
    <name evidence="1" type="ORF">UFOVP836_7</name>
</gene>
<proteinExistence type="predicted"/>
<sequence>MTHAHPEWKRLYSEAGQMIAAGKTSFTYDELKQLGGVDVQTQRGRAQFIRFRKECLTKLCIWLENMRGEGYRVLRPNEHVGSASIRVNRARRMTRTALAIATNTKMEQLTNAEKSSALAAQAAIGTLLLASKVAVKETRRISGAMEHPKLAAVVSVAMVCVGS</sequence>
<protein>
    <submittedName>
        <fullName evidence="1">Uncharacterized protein</fullName>
    </submittedName>
</protein>
<accession>A0A6J5PA71</accession>
<evidence type="ECO:0000313" key="1">
    <source>
        <dbReference type="EMBL" id="CAB4165985.1"/>
    </source>
</evidence>